<proteinExistence type="predicted"/>
<keyword evidence="2" id="KW-1185">Reference proteome</keyword>
<protein>
    <submittedName>
        <fullName evidence="1">Uncharacterized protein</fullName>
    </submittedName>
</protein>
<dbReference type="Proteomes" id="UP000281553">
    <property type="component" value="Unassembled WGS sequence"/>
</dbReference>
<accession>A0A3P6T9L7</accession>
<organism evidence="1 2">
    <name type="scientific">Dibothriocephalus latus</name>
    <name type="common">Fish tapeworm</name>
    <name type="synonym">Diphyllobothrium latum</name>
    <dbReference type="NCBI Taxonomy" id="60516"/>
    <lineage>
        <taxon>Eukaryota</taxon>
        <taxon>Metazoa</taxon>
        <taxon>Spiralia</taxon>
        <taxon>Lophotrochozoa</taxon>
        <taxon>Platyhelminthes</taxon>
        <taxon>Cestoda</taxon>
        <taxon>Eucestoda</taxon>
        <taxon>Diphyllobothriidea</taxon>
        <taxon>Diphyllobothriidae</taxon>
        <taxon>Dibothriocephalus</taxon>
    </lineage>
</organism>
<evidence type="ECO:0000313" key="2">
    <source>
        <dbReference type="Proteomes" id="UP000281553"/>
    </source>
</evidence>
<dbReference type="AlphaFoldDB" id="A0A3P6T9L7"/>
<dbReference type="EMBL" id="UYRU01043993">
    <property type="protein sequence ID" value="VDK84802.1"/>
    <property type="molecule type" value="Genomic_DNA"/>
</dbReference>
<name>A0A3P6T9L7_DIBLA</name>
<evidence type="ECO:0000313" key="1">
    <source>
        <dbReference type="EMBL" id="VDK84802.1"/>
    </source>
</evidence>
<gene>
    <name evidence="1" type="ORF">DILT_LOCUS3634</name>
</gene>
<reference evidence="1 2" key="1">
    <citation type="submission" date="2018-11" db="EMBL/GenBank/DDBJ databases">
        <authorList>
            <consortium name="Pathogen Informatics"/>
        </authorList>
    </citation>
    <scope>NUCLEOTIDE SEQUENCE [LARGE SCALE GENOMIC DNA]</scope>
</reference>
<sequence>MRGGWDASVSYFQPLIWRVGLPGNDLSCALADEALELISCHLSHLELFKLAVDDTGERQKIVCLVLHQLEALVSNIEQGGFLAECL</sequence>